<feature type="region of interest" description="Disordered" evidence="1">
    <location>
        <begin position="782"/>
        <end position="885"/>
    </location>
</feature>
<feature type="compositionally biased region" description="Basic and acidic residues" evidence="1">
    <location>
        <begin position="509"/>
        <end position="518"/>
    </location>
</feature>
<feature type="compositionally biased region" description="Basic residues" evidence="1">
    <location>
        <begin position="150"/>
        <end position="163"/>
    </location>
</feature>
<dbReference type="AlphaFoldDB" id="A0A8S3U4L2"/>
<evidence type="ECO:0000256" key="1">
    <source>
        <dbReference type="SAM" id="MobiDB-lite"/>
    </source>
</evidence>
<feature type="compositionally biased region" description="Basic and acidic residues" evidence="1">
    <location>
        <begin position="850"/>
        <end position="861"/>
    </location>
</feature>
<protein>
    <submittedName>
        <fullName evidence="2">Uncharacterized protein</fullName>
    </submittedName>
</protein>
<keyword evidence="3" id="KW-1185">Reference proteome</keyword>
<feature type="compositionally biased region" description="Basic and acidic residues" evidence="1">
    <location>
        <begin position="803"/>
        <end position="821"/>
    </location>
</feature>
<feature type="region of interest" description="Disordered" evidence="1">
    <location>
        <begin position="137"/>
        <end position="191"/>
    </location>
</feature>
<feature type="region of interest" description="Disordered" evidence="1">
    <location>
        <begin position="1036"/>
        <end position="1064"/>
    </location>
</feature>
<proteinExistence type="predicted"/>
<reference evidence="2" key="1">
    <citation type="submission" date="2021-03" db="EMBL/GenBank/DDBJ databases">
        <authorList>
            <person name="Bekaert M."/>
        </authorList>
    </citation>
    <scope>NUCLEOTIDE SEQUENCE</scope>
</reference>
<name>A0A8S3U4L2_MYTED</name>
<feature type="compositionally biased region" description="Basic and acidic residues" evidence="1">
    <location>
        <begin position="870"/>
        <end position="880"/>
    </location>
</feature>
<dbReference type="Proteomes" id="UP000683360">
    <property type="component" value="Unassembled WGS sequence"/>
</dbReference>
<feature type="compositionally biased region" description="Basic and acidic residues" evidence="1">
    <location>
        <begin position="698"/>
        <end position="716"/>
    </location>
</feature>
<evidence type="ECO:0000313" key="3">
    <source>
        <dbReference type="Proteomes" id="UP000683360"/>
    </source>
</evidence>
<feature type="compositionally biased region" description="Basic residues" evidence="1">
    <location>
        <begin position="1"/>
        <end position="13"/>
    </location>
</feature>
<feature type="compositionally biased region" description="Polar residues" evidence="1">
    <location>
        <begin position="519"/>
        <end position="533"/>
    </location>
</feature>
<feature type="region of interest" description="Disordered" evidence="1">
    <location>
        <begin position="1"/>
        <end position="31"/>
    </location>
</feature>
<accession>A0A8S3U4L2</accession>
<evidence type="ECO:0000313" key="2">
    <source>
        <dbReference type="EMBL" id="CAG2241169.1"/>
    </source>
</evidence>
<feature type="compositionally biased region" description="Basic and acidic residues" evidence="1">
    <location>
        <begin position="492"/>
        <end position="501"/>
    </location>
</feature>
<feature type="region of interest" description="Disordered" evidence="1">
    <location>
        <begin position="698"/>
        <end position="745"/>
    </location>
</feature>
<feature type="compositionally biased region" description="Polar residues" evidence="1">
    <location>
        <begin position="482"/>
        <end position="491"/>
    </location>
</feature>
<feature type="region of interest" description="Disordered" evidence="1">
    <location>
        <begin position="473"/>
        <end position="533"/>
    </location>
</feature>
<feature type="compositionally biased region" description="Basic residues" evidence="1">
    <location>
        <begin position="1043"/>
        <end position="1055"/>
    </location>
</feature>
<dbReference type="OrthoDB" id="6131709at2759"/>
<dbReference type="EMBL" id="CAJPWZ010002580">
    <property type="protein sequence ID" value="CAG2241169.1"/>
    <property type="molecule type" value="Genomic_DNA"/>
</dbReference>
<feature type="region of interest" description="Disordered" evidence="1">
    <location>
        <begin position="376"/>
        <end position="397"/>
    </location>
</feature>
<sequence>MNRSAVQRRRSSKRPYSTPAGAKPGTGMDSKSLIGQTLKVQDWLNEKTVKSLQSSAKLRLKWLKSSNVSLNHLQQVKPMSVYNFGLANKKDLKATNLTSQRSNSFTNLVPEPVIQSVSSQRTAWGSNASIPDLLKANTKASSRPSSAKTSARKHHPPTGKKQRPQSAKEECVQRSPGIAVKGAKFDPTGRPPKAFSATTGWIGPPAGMKFSDSNQDLLKSNIARKTPPAPAGTPRLHIDVDLQSNTTDDVANSPRLRYTHAESPRTPTPPPHVPPAPIHLMLPTMYDEEDEDEDEDELDTERLLTMAEEHIHADKKSESINDFIETVSSANHCVNDLPGYTFTHVNGLTSKESKLEIHANGESDVVSWEKEDVNDSYDYSDSEYSGQVTNTPRSEFDSYQPHPLEKVSVKFSEDRNVTIDITPRNAGHKVSELSRKKPEKILESEELQSVLSVSSANTQEVPVSSRNKTVSLTEMKHESKTTRTLTNNKSYTRSEKPKNDNLEFNFNSNDHKKCDKSFSNRPASASSNRPTTPLSSVTVAYCDLDNAKKRKRYRGLKSEKDVVTLVQQMQVSDSDEEKQQEVITPDKLDPWMTTKTTSQPSKNYYELSRQVNQSNVKAQKKEKLNSQLVTGAPLVKTIKTIELDESGNDMKETKVQSNIDKQTNELYEKDRQLREATRVRSKPRPVSEMINRNRSVKKDNEVLKNGHSTKPEESLKKVQRPFSAPSWRKPTPAFKEKRPTHVTETSNQTIATDVNDNITQNGKSLKTMEMAYEEHTCIGSETDEEDKMSELSFGPESGSENEADLKTSKDLEIEKIIERHLGKPSQTVNLSQPESLPPKLKSIKKPPKSLSEKTKSWERSTAHSHGHCNCPKDSKEDSKKVSTQTVQLPNNDKLSNKVYGAFARGRSAPPLRTASKFKVTERPRTGKPVYITSKNPNDDFDTEENLECQQLQAKLAANGVNIKAETLERALYPPSGRTCHYEVNATLPKNSSSNLLSHPKEWLPIEYRQLRLAERALNRANEIMYKQRVAEDRKARLGELAKKKIKGKKKGKSKGKKTEDSKTK</sequence>
<organism evidence="2 3">
    <name type="scientific">Mytilus edulis</name>
    <name type="common">Blue mussel</name>
    <dbReference type="NCBI Taxonomy" id="6550"/>
    <lineage>
        <taxon>Eukaryota</taxon>
        <taxon>Metazoa</taxon>
        <taxon>Spiralia</taxon>
        <taxon>Lophotrochozoa</taxon>
        <taxon>Mollusca</taxon>
        <taxon>Bivalvia</taxon>
        <taxon>Autobranchia</taxon>
        <taxon>Pteriomorphia</taxon>
        <taxon>Mytilida</taxon>
        <taxon>Mytiloidea</taxon>
        <taxon>Mytilidae</taxon>
        <taxon>Mytilinae</taxon>
        <taxon>Mytilus</taxon>
    </lineage>
</organism>
<gene>
    <name evidence="2" type="ORF">MEDL_53433</name>
</gene>
<feature type="compositionally biased region" description="Polar residues" evidence="1">
    <location>
        <begin position="138"/>
        <end position="149"/>
    </location>
</feature>
<comment type="caution">
    <text evidence="2">The sequence shown here is derived from an EMBL/GenBank/DDBJ whole genome shotgun (WGS) entry which is preliminary data.</text>
</comment>